<accession>A0A3D9KZM6</accession>
<proteinExistence type="predicted"/>
<dbReference type="Proteomes" id="UP000256779">
    <property type="component" value="Unassembled WGS sequence"/>
</dbReference>
<dbReference type="Gene3D" id="2.60.120.260">
    <property type="entry name" value="Galactose-binding domain-like"/>
    <property type="match status" value="1"/>
</dbReference>
<sequence>MKNIIKIATLLLAVVFMACEEDYVAPTDFSDVGWYTTEFRKDSALWSAGINGYVSFSDLSVNALEHAWIIPGGAFFLEGTITRKDTVYSDKIVNRGDTVSDEKTIHVLFTEPGQQIVTLRNYFKDSVAFRGLDTVAAVQQPDGRWLYEKQFMVDVYDSIKAEAKIFYKGAEIPLSEDTLVIEAGESIDFVDVSTQGRPNDRGWSVAGKNSADSISTVTFTRLGVYSATLRSSRSGENIPGGSDFLRIPNPIKVIPSSLPFEQIGTITEREDETIVLSFNGEFEDFGGQESFFTVDVEAVGEIAVKKVEKNPADGSQLLLTLSEPIYQNDNITVSYSGGNLTSIDTRSLESFSNEPVEMYQNPNLAGPDSGFEVGGAGGTAGWEPTWDSSGSIEYSTEQAASGSYSLKLSYEAGGNFVSAQSSTTSEFFQLEEGVVYELRFKVFVDPSNDAAALSPWIRSDTPGWFGKQFWTSTGDVTKGEWTELVKEYEHNNSNEDFYFMFRHNSAAGPMYIDDWSIAVKEERP</sequence>
<dbReference type="EMBL" id="QREG01000016">
    <property type="protein sequence ID" value="RED96017.1"/>
    <property type="molecule type" value="Genomic_DNA"/>
</dbReference>
<keyword evidence="1" id="KW-0732">Signal</keyword>
<name>A0A3D9KZM6_MARFU</name>
<dbReference type="PROSITE" id="PS51257">
    <property type="entry name" value="PROKAR_LIPOPROTEIN"/>
    <property type="match status" value="1"/>
</dbReference>
<dbReference type="OrthoDB" id="9800955at2"/>
<gene>
    <name evidence="2" type="ORF">C7460_11675</name>
</gene>
<feature type="signal peptide" evidence="1">
    <location>
        <begin position="1"/>
        <end position="18"/>
    </location>
</feature>
<organism evidence="2 3">
    <name type="scientific">Marinoscillum furvescens DSM 4134</name>
    <dbReference type="NCBI Taxonomy" id="1122208"/>
    <lineage>
        <taxon>Bacteria</taxon>
        <taxon>Pseudomonadati</taxon>
        <taxon>Bacteroidota</taxon>
        <taxon>Cytophagia</taxon>
        <taxon>Cytophagales</taxon>
        <taxon>Reichenbachiellaceae</taxon>
        <taxon>Marinoscillum</taxon>
    </lineage>
</organism>
<dbReference type="SUPFAM" id="SSF49785">
    <property type="entry name" value="Galactose-binding domain-like"/>
    <property type="match status" value="1"/>
</dbReference>
<comment type="caution">
    <text evidence="2">The sequence shown here is derived from an EMBL/GenBank/DDBJ whole genome shotgun (WGS) entry which is preliminary data.</text>
</comment>
<evidence type="ECO:0000313" key="3">
    <source>
        <dbReference type="Proteomes" id="UP000256779"/>
    </source>
</evidence>
<dbReference type="RefSeq" id="WP_115869182.1">
    <property type="nucleotide sequence ID" value="NZ_QREG01000016.1"/>
</dbReference>
<dbReference type="AlphaFoldDB" id="A0A3D9KZM6"/>
<dbReference type="InterPro" id="IPR008979">
    <property type="entry name" value="Galactose-bd-like_sf"/>
</dbReference>
<evidence type="ECO:0000256" key="1">
    <source>
        <dbReference type="SAM" id="SignalP"/>
    </source>
</evidence>
<reference evidence="2 3" key="1">
    <citation type="submission" date="2018-07" db="EMBL/GenBank/DDBJ databases">
        <title>Genomic Encyclopedia of Type Strains, Phase IV (KMG-IV): sequencing the most valuable type-strain genomes for metagenomic binning, comparative biology and taxonomic classification.</title>
        <authorList>
            <person name="Goeker M."/>
        </authorList>
    </citation>
    <scope>NUCLEOTIDE SEQUENCE [LARGE SCALE GENOMIC DNA]</scope>
    <source>
        <strain evidence="2 3">DSM 4134</strain>
    </source>
</reference>
<feature type="chain" id="PRO_5017785997" description="Carbohydrate binding protein" evidence="1">
    <location>
        <begin position="19"/>
        <end position="524"/>
    </location>
</feature>
<evidence type="ECO:0000313" key="2">
    <source>
        <dbReference type="EMBL" id="RED96017.1"/>
    </source>
</evidence>
<keyword evidence="3" id="KW-1185">Reference proteome</keyword>
<evidence type="ECO:0008006" key="4">
    <source>
        <dbReference type="Google" id="ProtNLM"/>
    </source>
</evidence>
<protein>
    <recommendedName>
        <fullName evidence="4">Carbohydrate binding protein</fullName>
    </recommendedName>
</protein>